<keyword evidence="2" id="KW-1185">Reference proteome</keyword>
<gene>
    <name evidence="1" type="ORF">AVEN_60796_1</name>
</gene>
<organism evidence="1 2">
    <name type="scientific">Araneus ventricosus</name>
    <name type="common">Orbweaver spider</name>
    <name type="synonym">Epeira ventricosa</name>
    <dbReference type="NCBI Taxonomy" id="182803"/>
    <lineage>
        <taxon>Eukaryota</taxon>
        <taxon>Metazoa</taxon>
        <taxon>Ecdysozoa</taxon>
        <taxon>Arthropoda</taxon>
        <taxon>Chelicerata</taxon>
        <taxon>Arachnida</taxon>
        <taxon>Araneae</taxon>
        <taxon>Araneomorphae</taxon>
        <taxon>Entelegynae</taxon>
        <taxon>Araneoidea</taxon>
        <taxon>Araneidae</taxon>
        <taxon>Araneus</taxon>
    </lineage>
</organism>
<evidence type="ECO:0000313" key="1">
    <source>
        <dbReference type="EMBL" id="GBO24594.1"/>
    </source>
</evidence>
<name>A0A4Y2VJU1_ARAVE</name>
<dbReference type="AlphaFoldDB" id="A0A4Y2VJU1"/>
<dbReference type="EMBL" id="BGPR01047547">
    <property type="protein sequence ID" value="GBO24594.1"/>
    <property type="molecule type" value="Genomic_DNA"/>
</dbReference>
<accession>A0A4Y2VJU1</accession>
<evidence type="ECO:0000313" key="2">
    <source>
        <dbReference type="Proteomes" id="UP000499080"/>
    </source>
</evidence>
<dbReference type="Proteomes" id="UP000499080">
    <property type="component" value="Unassembled WGS sequence"/>
</dbReference>
<protein>
    <submittedName>
        <fullName evidence="1">Uncharacterized protein</fullName>
    </submittedName>
</protein>
<reference evidence="1 2" key="1">
    <citation type="journal article" date="2019" name="Sci. Rep.">
        <title>Orb-weaving spider Araneus ventricosus genome elucidates the spidroin gene catalogue.</title>
        <authorList>
            <person name="Kono N."/>
            <person name="Nakamura H."/>
            <person name="Ohtoshi R."/>
            <person name="Moran D.A.P."/>
            <person name="Shinohara A."/>
            <person name="Yoshida Y."/>
            <person name="Fujiwara M."/>
            <person name="Mori M."/>
            <person name="Tomita M."/>
            <person name="Arakawa K."/>
        </authorList>
    </citation>
    <scope>NUCLEOTIDE SEQUENCE [LARGE SCALE GENOMIC DNA]</scope>
</reference>
<comment type="caution">
    <text evidence="1">The sequence shown here is derived from an EMBL/GenBank/DDBJ whole genome shotgun (WGS) entry which is preliminary data.</text>
</comment>
<sequence length="110" mass="12681">MPKPRYCYVVSNSANSMLLTLQTEDGLGMFPIRPSYSGNTVCSGWGTIQLEWARPYNVVQEFELAYVQTLSKWRQAFACVYRLYVVESMVQSELFSIHGLVFHDLKTQEE</sequence>
<proteinExistence type="predicted"/>